<protein>
    <submittedName>
        <fullName evidence="1">Uncharacterized protein</fullName>
    </submittedName>
</protein>
<sequence>MSVSTSYTLTEAREMLRLWKDCERALASGTAKAYRVGSREYTALDLAEVRKAIERMSAIIDGLTGSARTSRVVRIVPRDL</sequence>
<reference evidence="1" key="1">
    <citation type="journal article" date="2021" name="Proc. Natl. Acad. Sci. U.S.A.">
        <title>A Catalog of Tens of Thousands of Viruses from Human Metagenomes Reveals Hidden Associations with Chronic Diseases.</title>
        <authorList>
            <person name="Tisza M.J."/>
            <person name="Buck C.B."/>
        </authorList>
    </citation>
    <scope>NUCLEOTIDE SEQUENCE</scope>
    <source>
        <strain evidence="1">CtrNG92</strain>
    </source>
</reference>
<accession>A0A8S5SE28</accession>
<proteinExistence type="predicted"/>
<organism evidence="1">
    <name type="scientific">Caudovirales sp. ctrNG92</name>
    <dbReference type="NCBI Taxonomy" id="2827638"/>
    <lineage>
        <taxon>Viruses</taxon>
        <taxon>Duplodnaviria</taxon>
        <taxon>Heunggongvirae</taxon>
        <taxon>Uroviricota</taxon>
        <taxon>Caudoviricetes</taxon>
    </lineage>
</organism>
<name>A0A8S5SE28_9CAUD</name>
<evidence type="ECO:0000313" key="1">
    <source>
        <dbReference type="EMBL" id="DAF49229.1"/>
    </source>
</evidence>
<dbReference type="EMBL" id="BK032578">
    <property type="protein sequence ID" value="DAF49229.1"/>
    <property type="molecule type" value="Genomic_DNA"/>
</dbReference>
<dbReference type="InterPro" id="IPR046146">
    <property type="entry name" value="DUF6148"/>
</dbReference>
<dbReference type="Pfam" id="PF19645">
    <property type="entry name" value="DUF6148"/>
    <property type="match status" value="1"/>
</dbReference>